<keyword evidence="5" id="KW-1185">Reference proteome</keyword>
<dbReference type="InterPro" id="IPR036291">
    <property type="entry name" value="NAD(P)-bd_dom_sf"/>
</dbReference>
<proteinExistence type="inferred from homology"/>
<dbReference type="EMBL" id="JBGORW010000006">
    <property type="protein sequence ID" value="MFA3799767.1"/>
    <property type="molecule type" value="Genomic_DNA"/>
</dbReference>
<dbReference type="PRINTS" id="PR00081">
    <property type="entry name" value="GDHRDH"/>
</dbReference>
<evidence type="ECO:0000259" key="3">
    <source>
        <dbReference type="SMART" id="SM00822"/>
    </source>
</evidence>
<dbReference type="InterPro" id="IPR002347">
    <property type="entry name" value="SDR_fam"/>
</dbReference>
<dbReference type="PANTHER" id="PTHR42760:SF83">
    <property type="entry name" value="(3R)-3-HYDROXYACYL-COA DEHYDROGENASE"/>
    <property type="match status" value="1"/>
</dbReference>
<comment type="caution">
    <text evidence="4">The sequence shown here is derived from an EMBL/GenBank/DDBJ whole genome shotgun (WGS) entry which is preliminary data.</text>
</comment>
<feature type="domain" description="Ketoreductase" evidence="3">
    <location>
        <begin position="13"/>
        <end position="188"/>
    </location>
</feature>
<dbReference type="RefSeq" id="WP_299575887.1">
    <property type="nucleotide sequence ID" value="NZ_CAURRA010000002.1"/>
</dbReference>
<evidence type="ECO:0000313" key="5">
    <source>
        <dbReference type="Proteomes" id="UP001571581"/>
    </source>
</evidence>
<evidence type="ECO:0000256" key="2">
    <source>
        <dbReference type="ARBA" id="ARBA00023002"/>
    </source>
</evidence>
<evidence type="ECO:0000313" key="4">
    <source>
        <dbReference type="EMBL" id="MFA3799767.1"/>
    </source>
</evidence>
<dbReference type="PROSITE" id="PS00061">
    <property type="entry name" value="ADH_SHORT"/>
    <property type="match status" value="1"/>
</dbReference>
<dbReference type="SUPFAM" id="SSF51735">
    <property type="entry name" value="NAD(P)-binding Rossmann-fold domains"/>
    <property type="match status" value="1"/>
</dbReference>
<gene>
    <name evidence="4" type="primary">fabG</name>
    <name evidence="4" type="ORF">ACEG17_06150</name>
</gene>
<dbReference type="Gene3D" id="3.40.50.720">
    <property type="entry name" value="NAD(P)-binding Rossmann-like Domain"/>
    <property type="match status" value="1"/>
</dbReference>
<dbReference type="NCBIfam" id="NF009466">
    <property type="entry name" value="PRK12826.1-2"/>
    <property type="match status" value="1"/>
</dbReference>
<dbReference type="PANTHER" id="PTHR42760">
    <property type="entry name" value="SHORT-CHAIN DEHYDROGENASES/REDUCTASES FAMILY MEMBER"/>
    <property type="match status" value="1"/>
</dbReference>
<sequence length="244" mass="26243">MEKKGGNIVLNGKIALITGGSRGIGKEIALKFAENGATVISGDLIDPDYSHENVSHVKLNVTDRENIKEIANEIKEKYGRLDILVNNAGITRDSLLQRMKEADWDLVIDINLKGVYNVMQGFVSLLLKSKASSVINMASVVGVDGNAGQTNYAATKGGVIAMAKTWAKEFGRKNLRSNAIAPGFIETNMTHVLPEKVVETVLANTPLRKMGDAEDVANAALYLASDMSKFVTGQVLRVDGGLNL</sequence>
<dbReference type="InterPro" id="IPR057326">
    <property type="entry name" value="KR_dom"/>
</dbReference>
<protein>
    <submittedName>
        <fullName evidence="4">3-oxoacyl-ACP reductase FabG</fullName>
        <ecNumber evidence="4">1.1.1.100</ecNumber>
    </submittedName>
</protein>
<dbReference type="PRINTS" id="PR00080">
    <property type="entry name" value="SDRFAMILY"/>
</dbReference>
<dbReference type="Pfam" id="PF13561">
    <property type="entry name" value="adh_short_C2"/>
    <property type="match status" value="1"/>
</dbReference>
<keyword evidence="2 4" id="KW-0560">Oxidoreductase</keyword>
<accession>A0ABV4S5X5</accession>
<evidence type="ECO:0000256" key="1">
    <source>
        <dbReference type="ARBA" id="ARBA00006484"/>
    </source>
</evidence>
<dbReference type="EC" id="1.1.1.100" evidence="4"/>
<comment type="similarity">
    <text evidence="1">Belongs to the short-chain dehydrogenases/reductases (SDR) family.</text>
</comment>
<dbReference type="GO" id="GO:0004316">
    <property type="term" value="F:3-oxoacyl-[acyl-carrier-protein] reductase (NADPH) activity"/>
    <property type="evidence" value="ECO:0007669"/>
    <property type="project" value="UniProtKB-EC"/>
</dbReference>
<name>A0ABV4S5X5_9FUSO</name>
<organism evidence="4 5">
    <name type="scientific">Leptotrichia hongkongensis</name>
    <dbReference type="NCBI Taxonomy" id="554406"/>
    <lineage>
        <taxon>Bacteria</taxon>
        <taxon>Fusobacteriati</taxon>
        <taxon>Fusobacteriota</taxon>
        <taxon>Fusobacteriia</taxon>
        <taxon>Fusobacteriales</taxon>
        <taxon>Leptotrichiaceae</taxon>
        <taxon>Leptotrichia</taxon>
    </lineage>
</organism>
<dbReference type="SMART" id="SM00822">
    <property type="entry name" value="PKS_KR"/>
    <property type="match status" value="1"/>
</dbReference>
<dbReference type="InterPro" id="IPR020904">
    <property type="entry name" value="Sc_DH/Rdtase_CS"/>
</dbReference>
<dbReference type="Proteomes" id="UP001571581">
    <property type="component" value="Unassembled WGS sequence"/>
</dbReference>
<reference evidence="4 5" key="1">
    <citation type="submission" date="2024-07" db="EMBL/GenBank/DDBJ databases">
        <authorList>
            <person name="Li X.-J."/>
            <person name="Wang X."/>
        </authorList>
    </citation>
    <scope>NUCLEOTIDE SEQUENCE [LARGE SCALE GENOMIC DNA]</scope>
    <source>
        <strain evidence="4 5">DSM 23441</strain>
    </source>
</reference>